<keyword evidence="1" id="KW-1133">Transmembrane helix</keyword>
<keyword evidence="1" id="KW-0812">Transmembrane</keyword>
<dbReference type="HOGENOM" id="CLU_2460346_0_0_1"/>
<accession>H2XVT7</accession>
<feature type="transmembrane region" description="Helical" evidence="1">
    <location>
        <begin position="7"/>
        <end position="27"/>
    </location>
</feature>
<evidence type="ECO:0000313" key="3">
    <source>
        <dbReference type="Proteomes" id="UP000008144"/>
    </source>
</evidence>
<reference evidence="3" key="1">
    <citation type="journal article" date="2002" name="Science">
        <title>The draft genome of Ciona intestinalis: insights into chordate and vertebrate origins.</title>
        <authorList>
            <person name="Dehal P."/>
            <person name="Satou Y."/>
            <person name="Campbell R.K."/>
            <person name="Chapman J."/>
            <person name="Degnan B."/>
            <person name="De Tomaso A."/>
            <person name="Davidson B."/>
            <person name="Di Gregorio A."/>
            <person name="Gelpke M."/>
            <person name="Goodstein D.M."/>
            <person name="Harafuji N."/>
            <person name="Hastings K.E."/>
            <person name="Ho I."/>
            <person name="Hotta K."/>
            <person name="Huang W."/>
            <person name="Kawashima T."/>
            <person name="Lemaire P."/>
            <person name="Martinez D."/>
            <person name="Meinertzhagen I.A."/>
            <person name="Necula S."/>
            <person name="Nonaka M."/>
            <person name="Putnam N."/>
            <person name="Rash S."/>
            <person name="Saiga H."/>
            <person name="Satake M."/>
            <person name="Terry A."/>
            <person name="Yamada L."/>
            <person name="Wang H.G."/>
            <person name="Awazu S."/>
            <person name="Azumi K."/>
            <person name="Boore J."/>
            <person name="Branno M."/>
            <person name="Chin-Bow S."/>
            <person name="DeSantis R."/>
            <person name="Doyle S."/>
            <person name="Francino P."/>
            <person name="Keys D.N."/>
            <person name="Haga S."/>
            <person name="Hayashi H."/>
            <person name="Hino K."/>
            <person name="Imai K.S."/>
            <person name="Inaba K."/>
            <person name="Kano S."/>
            <person name="Kobayashi K."/>
            <person name="Kobayashi M."/>
            <person name="Lee B.I."/>
            <person name="Makabe K.W."/>
            <person name="Manohar C."/>
            <person name="Matassi G."/>
            <person name="Medina M."/>
            <person name="Mochizuki Y."/>
            <person name="Mount S."/>
            <person name="Morishita T."/>
            <person name="Miura S."/>
            <person name="Nakayama A."/>
            <person name="Nishizaka S."/>
            <person name="Nomoto H."/>
            <person name="Ohta F."/>
            <person name="Oishi K."/>
            <person name="Rigoutsos I."/>
            <person name="Sano M."/>
            <person name="Sasaki A."/>
            <person name="Sasakura Y."/>
            <person name="Shoguchi E."/>
            <person name="Shin-i T."/>
            <person name="Spagnuolo A."/>
            <person name="Stainier D."/>
            <person name="Suzuki M.M."/>
            <person name="Tassy O."/>
            <person name="Takatori N."/>
            <person name="Tokuoka M."/>
            <person name="Yagi K."/>
            <person name="Yoshizaki F."/>
            <person name="Wada S."/>
            <person name="Zhang C."/>
            <person name="Hyatt P.D."/>
            <person name="Larimer F."/>
            <person name="Detter C."/>
            <person name="Doggett N."/>
            <person name="Glavina T."/>
            <person name="Hawkins T."/>
            <person name="Richardson P."/>
            <person name="Lucas S."/>
            <person name="Kohara Y."/>
            <person name="Levine M."/>
            <person name="Satoh N."/>
            <person name="Rokhsar D.S."/>
        </authorList>
    </citation>
    <scope>NUCLEOTIDE SEQUENCE [LARGE SCALE GENOMIC DNA]</scope>
</reference>
<evidence type="ECO:0000256" key="1">
    <source>
        <dbReference type="SAM" id="Phobius"/>
    </source>
</evidence>
<proteinExistence type="predicted"/>
<feature type="transmembrane region" description="Helical" evidence="1">
    <location>
        <begin position="39"/>
        <end position="59"/>
    </location>
</feature>
<name>H2XVT7_CIOIN</name>
<reference evidence="2" key="4">
    <citation type="submission" date="2025-09" db="UniProtKB">
        <authorList>
            <consortium name="Ensembl"/>
        </authorList>
    </citation>
    <scope>IDENTIFICATION</scope>
</reference>
<evidence type="ECO:0008006" key="4">
    <source>
        <dbReference type="Google" id="ProtNLM"/>
    </source>
</evidence>
<evidence type="ECO:0000313" key="2">
    <source>
        <dbReference type="Ensembl" id="ENSCINP00000033771.1"/>
    </source>
</evidence>
<keyword evidence="1" id="KW-0472">Membrane</keyword>
<dbReference type="AlphaFoldDB" id="H2XVT7"/>
<protein>
    <recommendedName>
        <fullName evidence="4">Transmembrane protein</fullName>
    </recommendedName>
</protein>
<dbReference type="Ensembl" id="ENSCINT00000033844.1">
    <property type="protein sequence ID" value="ENSCINP00000033771.1"/>
    <property type="gene ID" value="ENSCING00000021701.1"/>
</dbReference>
<reference evidence="2" key="3">
    <citation type="submission" date="2025-08" db="UniProtKB">
        <authorList>
            <consortium name="Ensembl"/>
        </authorList>
    </citation>
    <scope>IDENTIFICATION</scope>
</reference>
<reference evidence="2" key="2">
    <citation type="journal article" date="2008" name="Genome Biol.">
        <title>Improved genome assembly and evidence-based global gene model set for the chordate Ciona intestinalis: new insight into intron and operon populations.</title>
        <authorList>
            <person name="Satou Y."/>
            <person name="Mineta K."/>
            <person name="Ogasawara M."/>
            <person name="Sasakura Y."/>
            <person name="Shoguchi E."/>
            <person name="Ueno K."/>
            <person name="Yamada L."/>
            <person name="Matsumoto J."/>
            <person name="Wasserscheid J."/>
            <person name="Dewar K."/>
            <person name="Wiley G.B."/>
            <person name="Macmil S.L."/>
            <person name="Roe B.A."/>
            <person name="Zeller R.W."/>
            <person name="Hastings K.E."/>
            <person name="Lemaire P."/>
            <person name="Lindquist E."/>
            <person name="Endo T."/>
            <person name="Hotta K."/>
            <person name="Inaba K."/>
        </authorList>
    </citation>
    <scope>NUCLEOTIDE SEQUENCE [LARGE SCALE GENOMIC DNA]</scope>
    <source>
        <strain evidence="2">wild type</strain>
    </source>
</reference>
<dbReference type="Proteomes" id="UP000008144">
    <property type="component" value="Chromosome 2"/>
</dbReference>
<dbReference type="EMBL" id="EAAA01001549">
    <property type="status" value="NOT_ANNOTATED_CDS"/>
    <property type="molecule type" value="Genomic_DNA"/>
</dbReference>
<keyword evidence="3" id="KW-1185">Reference proteome</keyword>
<dbReference type="InParanoid" id="H2XVT7"/>
<sequence>HRLEQRLWLGGFWFFINTACVITTLVVCFNKSTANPVQIPHVILVLLECVYLLYSELWMNREIRSFYHRCIGAKPPVIKVDYKPPKYVP</sequence>
<organism evidence="2 3">
    <name type="scientific">Ciona intestinalis</name>
    <name type="common">Transparent sea squirt</name>
    <name type="synonym">Ascidia intestinalis</name>
    <dbReference type="NCBI Taxonomy" id="7719"/>
    <lineage>
        <taxon>Eukaryota</taxon>
        <taxon>Metazoa</taxon>
        <taxon>Chordata</taxon>
        <taxon>Tunicata</taxon>
        <taxon>Ascidiacea</taxon>
        <taxon>Phlebobranchia</taxon>
        <taxon>Cionidae</taxon>
        <taxon>Ciona</taxon>
    </lineage>
</organism>